<dbReference type="NCBIfam" id="NF035944">
    <property type="entry name" value="PEPxxWA-CTERM"/>
    <property type="match status" value="1"/>
</dbReference>
<sequence>MDFSTAELSDLFDADPTVNVYSLSNTKVFASIGGYTTEFTPRFNFNSSLQLWDDRVVVDTTDAQSFRFFNFDFVPIDTNSFEVGTGQISESLGFSAFDFTAMARDNDLISQLAPLSAFGAQTLSYGLLNADTELFVGLNATVESSVLTAVPEPASWLMLILGFGIMGVFLRRSRVCIDKRAINARLPS</sequence>
<dbReference type="Proteomes" id="UP000663923">
    <property type="component" value="Chromosome"/>
</dbReference>
<reference evidence="3 4" key="1">
    <citation type="submission" date="2021-03" db="EMBL/GenBank/DDBJ databases">
        <title>Complete genome of Parasphingorhabdus_sp.JHSY0214.</title>
        <authorList>
            <person name="Yoo J.H."/>
            <person name="Bae J.W."/>
        </authorList>
    </citation>
    <scope>NUCLEOTIDE SEQUENCE [LARGE SCALE GENOMIC DNA]</scope>
    <source>
        <strain evidence="3 4">JHSY0214</strain>
    </source>
</reference>
<dbReference type="Pfam" id="PF07589">
    <property type="entry name" value="PEP-CTERM"/>
    <property type="match status" value="1"/>
</dbReference>
<keyword evidence="1" id="KW-0812">Transmembrane</keyword>
<dbReference type="EMBL" id="CP071794">
    <property type="protein sequence ID" value="QTD57801.1"/>
    <property type="molecule type" value="Genomic_DNA"/>
</dbReference>
<organism evidence="3 4">
    <name type="scientific">Parasphingorhabdus cellanae</name>
    <dbReference type="NCBI Taxonomy" id="2806553"/>
    <lineage>
        <taxon>Bacteria</taxon>
        <taxon>Pseudomonadati</taxon>
        <taxon>Pseudomonadota</taxon>
        <taxon>Alphaproteobacteria</taxon>
        <taxon>Sphingomonadales</taxon>
        <taxon>Sphingomonadaceae</taxon>
        <taxon>Parasphingorhabdus</taxon>
    </lineage>
</organism>
<feature type="domain" description="Ice-binding protein C-terminal" evidence="2">
    <location>
        <begin position="149"/>
        <end position="172"/>
    </location>
</feature>
<gene>
    <name evidence="3" type="ORF">J4G78_10060</name>
</gene>
<evidence type="ECO:0000256" key="1">
    <source>
        <dbReference type="SAM" id="Phobius"/>
    </source>
</evidence>
<dbReference type="InterPro" id="IPR013424">
    <property type="entry name" value="Ice-binding_C"/>
</dbReference>
<keyword evidence="1" id="KW-0472">Membrane</keyword>
<protein>
    <submittedName>
        <fullName evidence="3">PEP-CTERM sorting domain-containing protein</fullName>
    </submittedName>
</protein>
<feature type="transmembrane region" description="Helical" evidence="1">
    <location>
        <begin position="153"/>
        <end position="170"/>
    </location>
</feature>
<evidence type="ECO:0000313" key="3">
    <source>
        <dbReference type="EMBL" id="QTD57801.1"/>
    </source>
</evidence>
<proteinExistence type="predicted"/>
<keyword evidence="1" id="KW-1133">Transmembrane helix</keyword>
<dbReference type="NCBIfam" id="TIGR02595">
    <property type="entry name" value="PEP_CTERM"/>
    <property type="match status" value="1"/>
</dbReference>
<accession>A0ABX7T850</accession>
<evidence type="ECO:0000259" key="2">
    <source>
        <dbReference type="Pfam" id="PF07589"/>
    </source>
</evidence>
<keyword evidence="4" id="KW-1185">Reference proteome</keyword>
<name>A0ABX7T850_9SPHN</name>
<evidence type="ECO:0000313" key="4">
    <source>
        <dbReference type="Proteomes" id="UP000663923"/>
    </source>
</evidence>